<reference evidence="4" key="1">
    <citation type="submission" date="2023-03" db="EMBL/GenBank/DDBJ databases">
        <title>Massive genome expansion in bonnet fungi (Mycena s.s.) driven by repeated elements and novel gene families across ecological guilds.</title>
        <authorList>
            <consortium name="Lawrence Berkeley National Laboratory"/>
            <person name="Harder C.B."/>
            <person name="Miyauchi S."/>
            <person name="Viragh M."/>
            <person name="Kuo A."/>
            <person name="Thoen E."/>
            <person name="Andreopoulos B."/>
            <person name="Lu D."/>
            <person name="Skrede I."/>
            <person name="Drula E."/>
            <person name="Henrissat B."/>
            <person name="Morin E."/>
            <person name="Kohler A."/>
            <person name="Barry K."/>
            <person name="LaButti K."/>
            <person name="Morin E."/>
            <person name="Salamov A."/>
            <person name="Lipzen A."/>
            <person name="Mereny Z."/>
            <person name="Hegedus B."/>
            <person name="Baldrian P."/>
            <person name="Stursova M."/>
            <person name="Weitz H."/>
            <person name="Taylor A."/>
            <person name="Grigoriev I.V."/>
            <person name="Nagy L.G."/>
            <person name="Martin F."/>
            <person name="Kauserud H."/>
        </authorList>
    </citation>
    <scope>NUCLEOTIDE SEQUENCE</scope>
    <source>
        <strain evidence="4">CBHHK002</strain>
    </source>
</reference>
<proteinExistence type="predicted"/>
<evidence type="ECO:0000313" key="5">
    <source>
        <dbReference type="Proteomes" id="UP001218218"/>
    </source>
</evidence>
<dbReference type="PROSITE" id="PS50157">
    <property type="entry name" value="ZINC_FINGER_C2H2_2"/>
    <property type="match status" value="1"/>
</dbReference>
<keyword evidence="1" id="KW-0862">Zinc</keyword>
<sequence>MLLSIPVEDLFTSELNIKLGDTNSRLSCKFKPNVHRAGSAPQDLGGITINIESVQGENGCSLTIYASSDDTARPSTSATKSPSNHPAQQDFSLTTMLPPMDMDMDHEAISFLLADIAPSQDYYSPFPGSTSSSALSSPLLHRDLQHDLNFDFGSGCISPDMGHTSDFEPHHFSHLLDMAPPSCHSGESDCVELQSPSPACDRHNASPAASDSSASSPSSPHTTFIACAIPPTPSPSETDTHPENTAPNRVGRRGQYPCLHPSCSRVLTSPYTRQVHMGTHAPKPRKAFLCTMGCGEVFTRQHDRHRHEVALHGKKCTHVCARCKRFFSTAKMLDRHVCRGHRQGAIQWPLGDDEIADARPAQAA</sequence>
<dbReference type="SMART" id="SM00355">
    <property type="entry name" value="ZnF_C2H2"/>
    <property type="match status" value="3"/>
</dbReference>
<evidence type="ECO:0000256" key="1">
    <source>
        <dbReference type="PROSITE-ProRule" id="PRU00042"/>
    </source>
</evidence>
<feature type="non-terminal residue" evidence="4">
    <location>
        <position position="364"/>
    </location>
</feature>
<dbReference type="InterPro" id="IPR013087">
    <property type="entry name" value="Znf_C2H2_type"/>
</dbReference>
<keyword evidence="1" id="KW-0863">Zinc-finger</keyword>
<dbReference type="AlphaFoldDB" id="A0AAD6ZGR1"/>
<gene>
    <name evidence="4" type="ORF">DFH08DRAFT_1033588</name>
</gene>
<protein>
    <recommendedName>
        <fullName evidence="3">C2H2-type domain-containing protein</fullName>
    </recommendedName>
</protein>
<comment type="caution">
    <text evidence="4">The sequence shown here is derived from an EMBL/GenBank/DDBJ whole genome shotgun (WGS) entry which is preliminary data.</text>
</comment>
<organism evidence="4 5">
    <name type="scientific">Mycena albidolilacea</name>
    <dbReference type="NCBI Taxonomy" id="1033008"/>
    <lineage>
        <taxon>Eukaryota</taxon>
        <taxon>Fungi</taxon>
        <taxon>Dikarya</taxon>
        <taxon>Basidiomycota</taxon>
        <taxon>Agaricomycotina</taxon>
        <taxon>Agaricomycetes</taxon>
        <taxon>Agaricomycetidae</taxon>
        <taxon>Agaricales</taxon>
        <taxon>Marasmiineae</taxon>
        <taxon>Mycenaceae</taxon>
        <taxon>Mycena</taxon>
    </lineage>
</organism>
<feature type="region of interest" description="Disordered" evidence="2">
    <location>
        <begin position="71"/>
        <end position="90"/>
    </location>
</feature>
<dbReference type="Gene3D" id="3.30.160.60">
    <property type="entry name" value="Classic Zinc Finger"/>
    <property type="match status" value="1"/>
</dbReference>
<keyword evidence="5" id="KW-1185">Reference proteome</keyword>
<keyword evidence="1" id="KW-0479">Metal-binding</keyword>
<name>A0AAD6ZGR1_9AGAR</name>
<accession>A0AAD6ZGR1</accession>
<feature type="region of interest" description="Disordered" evidence="2">
    <location>
        <begin position="185"/>
        <end position="253"/>
    </location>
</feature>
<dbReference type="Proteomes" id="UP001218218">
    <property type="component" value="Unassembled WGS sequence"/>
</dbReference>
<dbReference type="EMBL" id="JARIHO010000050">
    <property type="protein sequence ID" value="KAJ7321634.1"/>
    <property type="molecule type" value="Genomic_DNA"/>
</dbReference>
<dbReference type="GO" id="GO:0008270">
    <property type="term" value="F:zinc ion binding"/>
    <property type="evidence" value="ECO:0007669"/>
    <property type="project" value="UniProtKB-KW"/>
</dbReference>
<feature type="domain" description="C2H2-type" evidence="3">
    <location>
        <begin position="288"/>
        <end position="312"/>
    </location>
</feature>
<evidence type="ECO:0000313" key="4">
    <source>
        <dbReference type="EMBL" id="KAJ7321634.1"/>
    </source>
</evidence>
<evidence type="ECO:0000259" key="3">
    <source>
        <dbReference type="PROSITE" id="PS50157"/>
    </source>
</evidence>
<dbReference type="PROSITE" id="PS00028">
    <property type="entry name" value="ZINC_FINGER_C2H2_1"/>
    <property type="match status" value="2"/>
</dbReference>
<feature type="compositionally biased region" description="Low complexity" evidence="2">
    <location>
        <begin position="205"/>
        <end position="220"/>
    </location>
</feature>
<evidence type="ECO:0000256" key="2">
    <source>
        <dbReference type="SAM" id="MobiDB-lite"/>
    </source>
</evidence>